<reference evidence="2 3" key="1">
    <citation type="submission" date="2019-07" db="EMBL/GenBank/DDBJ databases">
        <title>Sphingomonas AE3 Genome sequencing and assembly.</title>
        <authorList>
            <person name="Kim H."/>
        </authorList>
    </citation>
    <scope>NUCLEOTIDE SEQUENCE [LARGE SCALE GENOMIC DNA]</scope>
    <source>
        <strain evidence="2 3">AE3</strain>
    </source>
</reference>
<keyword evidence="3" id="KW-1185">Reference proteome</keyword>
<feature type="transmembrane region" description="Helical" evidence="1">
    <location>
        <begin position="73"/>
        <end position="98"/>
    </location>
</feature>
<accession>A0A516IPB0</accession>
<organism evidence="2 3">
    <name type="scientific">Sphingomonas xanthus</name>
    <dbReference type="NCBI Taxonomy" id="2594473"/>
    <lineage>
        <taxon>Bacteria</taxon>
        <taxon>Pseudomonadati</taxon>
        <taxon>Pseudomonadota</taxon>
        <taxon>Alphaproteobacteria</taxon>
        <taxon>Sphingomonadales</taxon>
        <taxon>Sphingomonadaceae</taxon>
        <taxon>Sphingomonas</taxon>
    </lineage>
</organism>
<dbReference type="AlphaFoldDB" id="A0A516IPB0"/>
<protein>
    <submittedName>
        <fullName evidence="2">Uncharacterized protein</fullName>
    </submittedName>
</protein>
<feature type="transmembrane region" description="Helical" evidence="1">
    <location>
        <begin position="42"/>
        <end position="61"/>
    </location>
</feature>
<evidence type="ECO:0000313" key="2">
    <source>
        <dbReference type="EMBL" id="QDP18751.1"/>
    </source>
</evidence>
<keyword evidence="1" id="KW-1133">Transmembrane helix</keyword>
<proteinExistence type="predicted"/>
<sequence length="104" mass="10786">MSWQLLLFLGAIVASVAAVSEVLLSRGWPHWTPRRRVFTSAVIGPGLLLAGSLALAALTLITGSENDMADLAAAALAAIGVTASVTGFMVGLLVAYLLERKLLP</sequence>
<evidence type="ECO:0000313" key="3">
    <source>
        <dbReference type="Proteomes" id="UP000321857"/>
    </source>
</evidence>
<keyword evidence="1" id="KW-0812">Transmembrane</keyword>
<dbReference type="RefSeq" id="WP_147493213.1">
    <property type="nucleotide sequence ID" value="NZ_CP041659.1"/>
</dbReference>
<evidence type="ECO:0000256" key="1">
    <source>
        <dbReference type="SAM" id="Phobius"/>
    </source>
</evidence>
<dbReference type="Proteomes" id="UP000321857">
    <property type="component" value="Chromosome"/>
</dbReference>
<dbReference type="EMBL" id="CP041659">
    <property type="protein sequence ID" value="QDP18751.1"/>
    <property type="molecule type" value="Genomic_DNA"/>
</dbReference>
<gene>
    <name evidence="2" type="ORF">FMM02_01515</name>
</gene>
<dbReference type="KEGG" id="sxa:FMM02_01515"/>
<keyword evidence="1" id="KW-0472">Membrane</keyword>
<name>A0A516IPB0_9SPHN</name>